<proteinExistence type="predicted"/>
<reference evidence="2" key="1">
    <citation type="journal article" date="2020" name="Nature">
        <title>Giant virus diversity and host interactions through global metagenomics.</title>
        <authorList>
            <person name="Schulz F."/>
            <person name="Roux S."/>
            <person name="Paez-Espino D."/>
            <person name="Jungbluth S."/>
            <person name="Walsh D.A."/>
            <person name="Denef V.J."/>
            <person name="McMahon K.D."/>
            <person name="Konstantinidis K.T."/>
            <person name="Eloe-Fadrosh E.A."/>
            <person name="Kyrpides N.C."/>
            <person name="Woyke T."/>
        </authorList>
    </citation>
    <scope>NUCLEOTIDE SEQUENCE</scope>
    <source>
        <strain evidence="2">GVMAG-M-3300024261-8</strain>
    </source>
</reference>
<evidence type="ECO:0000256" key="1">
    <source>
        <dbReference type="SAM" id="MobiDB-lite"/>
    </source>
</evidence>
<protein>
    <submittedName>
        <fullName evidence="2">Uncharacterized protein</fullName>
    </submittedName>
</protein>
<dbReference type="AlphaFoldDB" id="A0A6C0IRB7"/>
<name>A0A6C0IRB7_9ZZZZ</name>
<sequence length="176" mass="19660">MSSSNAAAIRRRVGAQATALSNSAPNLNSIPENSSTEPNNNKTKTYTTFEMITLLNSRVVALEKGANQTSSNNETTTQQELMSLAEEINIRFELFANEIAEMKDTVMKLQTYTMDVNKMLLNERIQILSNVEQTEISEPEFQELDASMNDVFSNLDDVTSVDVATLAKEELQKNRE</sequence>
<dbReference type="EMBL" id="MN740240">
    <property type="protein sequence ID" value="QHT95329.1"/>
    <property type="molecule type" value="Genomic_DNA"/>
</dbReference>
<accession>A0A6C0IRB7</accession>
<evidence type="ECO:0000313" key="2">
    <source>
        <dbReference type="EMBL" id="QHT95329.1"/>
    </source>
</evidence>
<feature type="compositionally biased region" description="Polar residues" evidence="1">
    <location>
        <begin position="18"/>
        <end position="43"/>
    </location>
</feature>
<feature type="region of interest" description="Disordered" evidence="1">
    <location>
        <begin position="17"/>
        <end position="43"/>
    </location>
</feature>
<organism evidence="2">
    <name type="scientific">viral metagenome</name>
    <dbReference type="NCBI Taxonomy" id="1070528"/>
    <lineage>
        <taxon>unclassified sequences</taxon>
        <taxon>metagenomes</taxon>
        <taxon>organismal metagenomes</taxon>
    </lineage>
</organism>